<protein>
    <submittedName>
        <fullName evidence="1">Uncharacterized protein</fullName>
    </submittedName>
</protein>
<proteinExistence type="predicted"/>
<name>A0ACC2BHB2_DIPCM</name>
<reference evidence="2" key="1">
    <citation type="journal article" date="2024" name="Proc. Natl. Acad. Sci. U.S.A.">
        <title>Extraordinary preservation of gene collinearity over three hundred million years revealed in homosporous lycophytes.</title>
        <authorList>
            <person name="Li C."/>
            <person name="Wickell D."/>
            <person name="Kuo L.Y."/>
            <person name="Chen X."/>
            <person name="Nie B."/>
            <person name="Liao X."/>
            <person name="Peng D."/>
            <person name="Ji J."/>
            <person name="Jenkins J."/>
            <person name="Williams M."/>
            <person name="Shu S."/>
            <person name="Plott C."/>
            <person name="Barry K."/>
            <person name="Rajasekar S."/>
            <person name="Grimwood J."/>
            <person name="Han X."/>
            <person name="Sun S."/>
            <person name="Hou Z."/>
            <person name="He W."/>
            <person name="Dai G."/>
            <person name="Sun C."/>
            <person name="Schmutz J."/>
            <person name="Leebens-Mack J.H."/>
            <person name="Li F.W."/>
            <person name="Wang L."/>
        </authorList>
    </citation>
    <scope>NUCLEOTIDE SEQUENCE [LARGE SCALE GENOMIC DNA]</scope>
    <source>
        <strain evidence="2">cv. PW_Plant_1</strain>
    </source>
</reference>
<organism evidence="1 2">
    <name type="scientific">Diphasiastrum complanatum</name>
    <name type="common">Issler's clubmoss</name>
    <name type="synonym">Lycopodium complanatum</name>
    <dbReference type="NCBI Taxonomy" id="34168"/>
    <lineage>
        <taxon>Eukaryota</taxon>
        <taxon>Viridiplantae</taxon>
        <taxon>Streptophyta</taxon>
        <taxon>Embryophyta</taxon>
        <taxon>Tracheophyta</taxon>
        <taxon>Lycopodiopsida</taxon>
        <taxon>Lycopodiales</taxon>
        <taxon>Lycopodiaceae</taxon>
        <taxon>Lycopodioideae</taxon>
        <taxon>Diphasiastrum</taxon>
    </lineage>
</organism>
<accession>A0ACC2BHB2</accession>
<sequence length="302" mass="33162">MVAWLSESESVSGSTHEEKVVCVIGTWGLVGGWIVKRLLERGYVVRTTIRVTPDEASALMACPGAAQRLKLMHADLLDYYSLSKVINGCVGVFYTSAPHDLKGIRNYPVDMIEFEVRGTLNVVEACANSESAHRLVLTSCLSTIVFTGQRRKDIIFDESSWTDLDFCKDKKLWSPLSKTLAERAAWGLARDKGLDLVVINPATVVGPDCSNPPHDQELADLLRKGLIAYALAEDVAEAHILAFENPQSAGRYICFGKLESGSNGVVRSSTDPLFISRLNEPFCSSQLSNQKLLKLGMKFGHL</sequence>
<dbReference type="Proteomes" id="UP001162992">
    <property type="component" value="Chromosome 15"/>
</dbReference>
<evidence type="ECO:0000313" key="1">
    <source>
        <dbReference type="EMBL" id="KAJ7529131.1"/>
    </source>
</evidence>
<comment type="caution">
    <text evidence="1">The sequence shown here is derived from an EMBL/GenBank/DDBJ whole genome shotgun (WGS) entry which is preliminary data.</text>
</comment>
<gene>
    <name evidence="1" type="ORF">O6H91_15G035100</name>
</gene>
<keyword evidence="2" id="KW-1185">Reference proteome</keyword>
<dbReference type="EMBL" id="CM055106">
    <property type="protein sequence ID" value="KAJ7529131.1"/>
    <property type="molecule type" value="Genomic_DNA"/>
</dbReference>
<evidence type="ECO:0000313" key="2">
    <source>
        <dbReference type="Proteomes" id="UP001162992"/>
    </source>
</evidence>